<comment type="caution">
    <text evidence="2">The sequence shown here is derived from an EMBL/GenBank/DDBJ whole genome shotgun (WGS) entry which is preliminary data.</text>
</comment>
<sequence length="54" mass="5697">MSDKSQVPAEAVGGGVKPLVGFLGPQASYTHQASLQAFPEDEWDLRPVVNITGT</sequence>
<dbReference type="AlphaFoldDB" id="A0AAJ0EUM8"/>
<keyword evidence="3" id="KW-1185">Reference proteome</keyword>
<dbReference type="Gene3D" id="3.40.190.10">
    <property type="entry name" value="Periplasmic binding protein-like II"/>
    <property type="match status" value="1"/>
</dbReference>
<accession>A0AAJ0EUM8</accession>
<feature type="domain" description="Prephenate dehydratase" evidence="1">
    <location>
        <begin position="19"/>
        <end position="54"/>
    </location>
</feature>
<dbReference type="RefSeq" id="XP_060428516.1">
    <property type="nucleotide sequence ID" value="XM_060579581.1"/>
</dbReference>
<evidence type="ECO:0000313" key="2">
    <source>
        <dbReference type="EMBL" id="KAK1674513.1"/>
    </source>
</evidence>
<dbReference type="EMBL" id="JAHMHR010000025">
    <property type="protein sequence ID" value="KAK1674513.1"/>
    <property type="molecule type" value="Genomic_DNA"/>
</dbReference>
<evidence type="ECO:0000259" key="1">
    <source>
        <dbReference type="PROSITE" id="PS51171"/>
    </source>
</evidence>
<name>A0AAJ0EUM8_9PEZI</name>
<reference evidence="2" key="1">
    <citation type="submission" date="2021-06" db="EMBL/GenBank/DDBJ databases">
        <title>Comparative genomics, transcriptomics and evolutionary studies reveal genomic signatures of adaptation to plant cell wall in hemibiotrophic fungi.</title>
        <authorList>
            <consortium name="DOE Joint Genome Institute"/>
            <person name="Baroncelli R."/>
            <person name="Diaz J.F."/>
            <person name="Benocci T."/>
            <person name="Peng M."/>
            <person name="Battaglia E."/>
            <person name="Haridas S."/>
            <person name="Andreopoulos W."/>
            <person name="Labutti K."/>
            <person name="Pangilinan J."/>
            <person name="Floch G.L."/>
            <person name="Makela M.R."/>
            <person name="Henrissat B."/>
            <person name="Grigoriev I.V."/>
            <person name="Crouch J.A."/>
            <person name="De Vries R.P."/>
            <person name="Sukno S.A."/>
            <person name="Thon M.R."/>
        </authorList>
    </citation>
    <scope>NUCLEOTIDE SEQUENCE</scope>
    <source>
        <strain evidence="2">CBS 193.32</strain>
    </source>
</reference>
<dbReference type="GO" id="GO:0009094">
    <property type="term" value="P:L-phenylalanine biosynthetic process"/>
    <property type="evidence" value="ECO:0007669"/>
    <property type="project" value="InterPro"/>
</dbReference>
<dbReference type="PROSITE" id="PS51171">
    <property type="entry name" value="PREPHENATE_DEHYDR_3"/>
    <property type="match status" value="1"/>
</dbReference>
<proteinExistence type="predicted"/>
<protein>
    <recommendedName>
        <fullName evidence="1">Prephenate dehydratase domain-containing protein</fullName>
    </recommendedName>
</protein>
<dbReference type="GO" id="GO:0004664">
    <property type="term" value="F:prephenate dehydratase activity"/>
    <property type="evidence" value="ECO:0007669"/>
    <property type="project" value="InterPro"/>
</dbReference>
<organism evidence="2 3">
    <name type="scientific">Colletotrichum godetiae</name>
    <dbReference type="NCBI Taxonomy" id="1209918"/>
    <lineage>
        <taxon>Eukaryota</taxon>
        <taxon>Fungi</taxon>
        <taxon>Dikarya</taxon>
        <taxon>Ascomycota</taxon>
        <taxon>Pezizomycotina</taxon>
        <taxon>Sordariomycetes</taxon>
        <taxon>Hypocreomycetidae</taxon>
        <taxon>Glomerellales</taxon>
        <taxon>Glomerellaceae</taxon>
        <taxon>Colletotrichum</taxon>
        <taxon>Colletotrichum acutatum species complex</taxon>
    </lineage>
</organism>
<gene>
    <name evidence="2" type="ORF">BDP55DRAFT_729537</name>
</gene>
<dbReference type="Proteomes" id="UP001224890">
    <property type="component" value="Unassembled WGS sequence"/>
</dbReference>
<dbReference type="InterPro" id="IPR001086">
    <property type="entry name" value="Preph_deHydtase"/>
</dbReference>
<evidence type="ECO:0000313" key="3">
    <source>
        <dbReference type="Proteomes" id="UP001224890"/>
    </source>
</evidence>
<dbReference type="GeneID" id="85464107"/>